<dbReference type="PANTHER" id="PTHR42920:SF11">
    <property type="entry name" value="INNER MEMBRANE PROTEIN YTFF"/>
    <property type="match status" value="1"/>
</dbReference>
<keyword evidence="4 6" id="KW-1133">Transmembrane helix</keyword>
<evidence type="ECO:0000313" key="8">
    <source>
        <dbReference type="EMBL" id="QBR04369.1"/>
    </source>
</evidence>
<geneLocation type="plasmid" evidence="8 9">
    <name>unnamed1</name>
</geneLocation>
<keyword evidence="9" id="KW-1185">Reference proteome</keyword>
<evidence type="ECO:0000256" key="4">
    <source>
        <dbReference type="ARBA" id="ARBA00022989"/>
    </source>
</evidence>
<accession>A0A4P7D6N7</accession>
<feature type="transmembrane region" description="Helical" evidence="6">
    <location>
        <begin position="176"/>
        <end position="196"/>
    </location>
</feature>
<keyword evidence="8" id="KW-0614">Plasmid</keyword>
<feature type="transmembrane region" description="Helical" evidence="6">
    <location>
        <begin position="202"/>
        <end position="225"/>
    </location>
</feature>
<dbReference type="Proteomes" id="UP000295727">
    <property type="component" value="Plasmid unnamed1"/>
</dbReference>
<dbReference type="InterPro" id="IPR051258">
    <property type="entry name" value="Diverse_Substrate_Transporter"/>
</dbReference>
<dbReference type="PANTHER" id="PTHR42920">
    <property type="entry name" value="OS03G0707200 PROTEIN-RELATED"/>
    <property type="match status" value="1"/>
</dbReference>
<sequence>MNQSQPAMRTVLLTGATMVAFASNSLLCRLALQHASIDAASFSSIRLVSGAAMLAVLSRWGPGRVQQARADWLAATMLFTYVAFFSFAYLTVSAGTGALILFSAVQLTMFGAGLQAGEQFATLAWLGLALALAGLIYLVSPGVTAPTPLGTLLMSAAGVSWGVYSLRGRGVANPLAATAGNFLRAAPMALVLSLLLQSRFHVAPVGIALAITSGAVTSGIGYVIWYAALKGLSAMRAATVQLSVPPIAAFGAVPLLSEEITIRLILASAAILGGIAMALACRTQSKRATPHSDQGRKSDQ</sequence>
<dbReference type="EMBL" id="CP038152">
    <property type="protein sequence ID" value="QBR04369.1"/>
    <property type="molecule type" value="Genomic_DNA"/>
</dbReference>
<feature type="domain" description="EamA" evidence="7">
    <location>
        <begin position="149"/>
        <end position="278"/>
    </location>
</feature>
<dbReference type="KEGG" id="ppai:E1956_45600"/>
<evidence type="ECO:0000256" key="6">
    <source>
        <dbReference type="SAM" id="Phobius"/>
    </source>
</evidence>
<evidence type="ECO:0000259" key="7">
    <source>
        <dbReference type="Pfam" id="PF00892"/>
    </source>
</evidence>
<evidence type="ECO:0000256" key="5">
    <source>
        <dbReference type="ARBA" id="ARBA00023136"/>
    </source>
</evidence>
<dbReference type="RefSeq" id="WP_134760686.1">
    <property type="nucleotide sequence ID" value="NZ_CP038152.1"/>
</dbReference>
<keyword evidence="5 6" id="KW-0472">Membrane</keyword>
<dbReference type="Pfam" id="PF00892">
    <property type="entry name" value="EamA"/>
    <property type="match status" value="1"/>
</dbReference>
<dbReference type="OrthoDB" id="321830at2"/>
<evidence type="ECO:0000256" key="1">
    <source>
        <dbReference type="ARBA" id="ARBA00004651"/>
    </source>
</evidence>
<feature type="transmembrane region" description="Helical" evidence="6">
    <location>
        <begin position="39"/>
        <end position="60"/>
    </location>
</feature>
<dbReference type="AlphaFoldDB" id="A0A4P7D6N7"/>
<name>A0A4P7D6N7_9BURK</name>
<keyword evidence="2" id="KW-1003">Cell membrane</keyword>
<gene>
    <name evidence="8" type="ORF">E1956_45600</name>
</gene>
<comment type="subcellular location">
    <subcellularLocation>
        <location evidence="1">Cell membrane</location>
        <topology evidence="1">Multi-pass membrane protein</topology>
    </subcellularLocation>
</comment>
<reference evidence="8 9" key="1">
    <citation type="submission" date="2019-03" db="EMBL/GenBank/DDBJ databases">
        <title>Paraburkholderia sp. 7MH5, isolated from subtropical forest soil.</title>
        <authorList>
            <person name="Gao Z.-H."/>
            <person name="Qiu L.-H."/>
        </authorList>
    </citation>
    <scope>NUCLEOTIDE SEQUENCE [LARGE SCALE GENOMIC DNA]</scope>
    <source>
        <strain evidence="8 9">7MH5</strain>
        <plasmid evidence="8 9">unnamed1</plasmid>
    </source>
</reference>
<dbReference type="SUPFAM" id="SSF103481">
    <property type="entry name" value="Multidrug resistance efflux transporter EmrE"/>
    <property type="match status" value="2"/>
</dbReference>
<dbReference type="InterPro" id="IPR037185">
    <property type="entry name" value="EmrE-like"/>
</dbReference>
<dbReference type="GO" id="GO:0005886">
    <property type="term" value="C:plasma membrane"/>
    <property type="evidence" value="ECO:0007669"/>
    <property type="project" value="UniProtKB-SubCell"/>
</dbReference>
<organism evidence="8 9">
    <name type="scientific">Paraburkholderia pallida</name>
    <dbReference type="NCBI Taxonomy" id="2547399"/>
    <lineage>
        <taxon>Bacteria</taxon>
        <taxon>Pseudomonadati</taxon>
        <taxon>Pseudomonadota</taxon>
        <taxon>Betaproteobacteria</taxon>
        <taxon>Burkholderiales</taxon>
        <taxon>Burkholderiaceae</taxon>
        <taxon>Paraburkholderia</taxon>
    </lineage>
</organism>
<feature type="transmembrane region" description="Helical" evidence="6">
    <location>
        <begin position="121"/>
        <end position="139"/>
    </location>
</feature>
<feature type="transmembrane region" description="Helical" evidence="6">
    <location>
        <begin position="262"/>
        <end position="281"/>
    </location>
</feature>
<dbReference type="InterPro" id="IPR000620">
    <property type="entry name" value="EamA_dom"/>
</dbReference>
<keyword evidence="3 6" id="KW-0812">Transmembrane</keyword>
<proteinExistence type="predicted"/>
<evidence type="ECO:0000256" key="2">
    <source>
        <dbReference type="ARBA" id="ARBA00022475"/>
    </source>
</evidence>
<evidence type="ECO:0000256" key="3">
    <source>
        <dbReference type="ARBA" id="ARBA00022692"/>
    </source>
</evidence>
<evidence type="ECO:0000313" key="9">
    <source>
        <dbReference type="Proteomes" id="UP000295727"/>
    </source>
</evidence>
<protein>
    <submittedName>
        <fullName evidence="8">DMT family transporter</fullName>
    </submittedName>
</protein>